<evidence type="ECO:0000313" key="1">
    <source>
        <dbReference type="EMBL" id="GFZ91051.1"/>
    </source>
</evidence>
<comment type="caution">
    <text evidence="1">The sequence shown here is derived from an EMBL/GenBank/DDBJ whole genome shotgun (WGS) entry which is preliminary data.</text>
</comment>
<dbReference type="RefSeq" id="WP_229733701.1">
    <property type="nucleotide sequence ID" value="NZ_BMEV01000108.1"/>
</dbReference>
<accession>A0A8J2TRB2</accession>
<reference evidence="1" key="2">
    <citation type="submission" date="2020-09" db="EMBL/GenBank/DDBJ databases">
        <authorList>
            <person name="Sun Q."/>
            <person name="Zhou Y."/>
        </authorList>
    </citation>
    <scope>NUCLEOTIDE SEQUENCE</scope>
    <source>
        <strain evidence="1">CGMCC 1.12360</strain>
    </source>
</reference>
<proteinExistence type="predicted"/>
<gene>
    <name evidence="1" type="ORF">GCM10010978_32280</name>
</gene>
<dbReference type="AlphaFoldDB" id="A0A8J2TRB2"/>
<name>A0A8J2TRB2_9BACI</name>
<keyword evidence="2" id="KW-1185">Reference proteome</keyword>
<organism evidence="1 2">
    <name type="scientific">Compostibacillus humi</name>
    <dbReference type="NCBI Taxonomy" id="1245525"/>
    <lineage>
        <taxon>Bacteria</taxon>
        <taxon>Bacillati</taxon>
        <taxon>Bacillota</taxon>
        <taxon>Bacilli</taxon>
        <taxon>Bacillales</taxon>
        <taxon>Bacillaceae</taxon>
        <taxon>Compostibacillus</taxon>
    </lineage>
</organism>
<reference evidence="1" key="1">
    <citation type="journal article" date="2014" name="Int. J. Syst. Evol. Microbiol.">
        <title>Complete genome sequence of Corynebacterium casei LMG S-19264T (=DSM 44701T), isolated from a smear-ripened cheese.</title>
        <authorList>
            <consortium name="US DOE Joint Genome Institute (JGI-PGF)"/>
            <person name="Walter F."/>
            <person name="Albersmeier A."/>
            <person name="Kalinowski J."/>
            <person name="Ruckert C."/>
        </authorList>
    </citation>
    <scope>NUCLEOTIDE SEQUENCE</scope>
    <source>
        <strain evidence="1">CGMCC 1.12360</strain>
    </source>
</reference>
<sequence>MKQKKKLQKLANEYRNSRKNEPVANGVKSLYQRYIKEREQLLLEIAASVVALDATVDLIKGVHYERITPEMEEAFHLAFPNMELSDLEGKTTEELEGLLVAWKGKYFEVLVRDELNEGQAVGDLQLESGQTAVLAESPTQPGWDLQILNEDGTIDEVYQLKATESLSYVKSALAENPDIDVITTEEVFADPDKVTEQMHSSGIFASDLESVIENPFVHHAVDYVVPSASIVVITVAEGTKWILGKQSFAYAYTNALEKSVKSTISVGAGTLAWIVTDMGLISVPTTIITRLGLDRYQLMKKLQDKIKERNREIRKIGERYVYR</sequence>
<dbReference type="EMBL" id="BMEV01000108">
    <property type="protein sequence ID" value="GFZ91051.1"/>
    <property type="molecule type" value="Genomic_DNA"/>
</dbReference>
<protein>
    <submittedName>
        <fullName evidence="1">Uncharacterized protein</fullName>
    </submittedName>
</protein>
<evidence type="ECO:0000313" key="2">
    <source>
        <dbReference type="Proteomes" id="UP000602050"/>
    </source>
</evidence>
<dbReference type="Proteomes" id="UP000602050">
    <property type="component" value="Unassembled WGS sequence"/>
</dbReference>